<feature type="transmembrane region" description="Helical" evidence="1">
    <location>
        <begin position="82"/>
        <end position="100"/>
    </location>
</feature>
<feature type="transmembrane region" description="Helical" evidence="1">
    <location>
        <begin position="51"/>
        <end position="70"/>
    </location>
</feature>
<feature type="transmembrane region" description="Helical" evidence="1">
    <location>
        <begin position="12"/>
        <end position="31"/>
    </location>
</feature>
<comment type="caution">
    <text evidence="2">The sequence shown here is derived from an EMBL/GenBank/DDBJ whole genome shotgun (WGS) entry which is preliminary data.</text>
</comment>
<dbReference type="Proteomes" id="UP000247150">
    <property type="component" value="Unassembled WGS sequence"/>
</dbReference>
<evidence type="ECO:0000256" key="1">
    <source>
        <dbReference type="SAM" id="Phobius"/>
    </source>
</evidence>
<keyword evidence="1" id="KW-0472">Membrane</keyword>
<gene>
    <name evidence="2" type="ORF">DFO73_12035</name>
</gene>
<reference evidence="2 3" key="1">
    <citation type="submission" date="2018-05" db="EMBL/GenBank/DDBJ databases">
        <title>Freshwater and sediment microbial communities from various areas in North America, analyzing microbe dynamics in response to fracking.</title>
        <authorList>
            <person name="Lamendella R."/>
        </authorList>
    </citation>
    <scope>NUCLEOTIDE SEQUENCE [LARGE SCALE GENOMIC DNA]</scope>
    <source>
        <strain evidence="2 3">15_TX</strain>
    </source>
</reference>
<protein>
    <submittedName>
        <fullName evidence="2">Uncharacterized protein</fullName>
    </submittedName>
</protein>
<organism evidence="2 3">
    <name type="scientific">Cytobacillus oceanisediminis</name>
    <dbReference type="NCBI Taxonomy" id="665099"/>
    <lineage>
        <taxon>Bacteria</taxon>
        <taxon>Bacillati</taxon>
        <taxon>Bacillota</taxon>
        <taxon>Bacilli</taxon>
        <taxon>Bacillales</taxon>
        <taxon>Bacillaceae</taxon>
        <taxon>Cytobacillus</taxon>
    </lineage>
</organism>
<name>A0A2V2ZHP9_9BACI</name>
<evidence type="ECO:0000313" key="3">
    <source>
        <dbReference type="Proteomes" id="UP000247150"/>
    </source>
</evidence>
<sequence length="143" mass="16948">MPGFSQLLIGQLWKGTLFVALEFIINVYSHFNSAIMYSFMWEIDKAEHVLNFQWLMFYPCLYMFAMWDAYRSAMPEKEQLSFLPFVFGAYFVTVGLMYSTKLEIFGMRLGPVFLPMLFVIPGLLIGFIIRWILLKWRRDPVQN</sequence>
<dbReference type="EMBL" id="QGTW01000020">
    <property type="protein sequence ID" value="PWW19465.1"/>
    <property type="molecule type" value="Genomic_DNA"/>
</dbReference>
<keyword evidence="1" id="KW-0812">Transmembrane</keyword>
<evidence type="ECO:0000313" key="2">
    <source>
        <dbReference type="EMBL" id="PWW19465.1"/>
    </source>
</evidence>
<proteinExistence type="predicted"/>
<dbReference type="AlphaFoldDB" id="A0A2V2ZHP9"/>
<feature type="transmembrane region" description="Helical" evidence="1">
    <location>
        <begin position="112"/>
        <end position="133"/>
    </location>
</feature>
<keyword evidence="1" id="KW-1133">Transmembrane helix</keyword>
<accession>A0A2V2ZHP9</accession>